<keyword evidence="2 3" id="KW-0732">Signal</keyword>
<dbReference type="Pfam" id="PF07012">
    <property type="entry name" value="Curlin_rpt"/>
    <property type="match status" value="1"/>
</dbReference>
<accession>Q11JV2</accession>
<evidence type="ECO:0000256" key="2">
    <source>
        <dbReference type="ARBA" id="ARBA00022729"/>
    </source>
</evidence>
<reference evidence="4" key="1">
    <citation type="submission" date="2006-06" db="EMBL/GenBank/DDBJ databases">
        <title>Complete sequence of chromosome of Chelativorans sp. BNC1.</title>
        <authorList>
            <consortium name="US DOE Joint Genome Institute"/>
            <person name="Copeland A."/>
            <person name="Lucas S."/>
            <person name="Lapidus A."/>
            <person name="Barry K."/>
            <person name="Detter J.C."/>
            <person name="Glavina del Rio T."/>
            <person name="Hammon N."/>
            <person name="Israni S."/>
            <person name="Dalin E."/>
            <person name="Tice H."/>
            <person name="Pitluck S."/>
            <person name="Chertkov O."/>
            <person name="Brettin T."/>
            <person name="Bruce D."/>
            <person name="Han C."/>
            <person name="Tapia R."/>
            <person name="Gilna P."/>
            <person name="Schmutz J."/>
            <person name="Larimer F."/>
            <person name="Land M."/>
            <person name="Hauser L."/>
            <person name="Kyrpides N."/>
            <person name="Mikhailova N."/>
            <person name="Richardson P."/>
        </authorList>
    </citation>
    <scope>NUCLEOTIDE SEQUENCE</scope>
    <source>
        <strain evidence="4">BNC1</strain>
    </source>
</reference>
<dbReference type="GO" id="GO:0007155">
    <property type="term" value="P:cell adhesion"/>
    <property type="evidence" value="ECO:0007669"/>
    <property type="project" value="InterPro"/>
</dbReference>
<evidence type="ECO:0000256" key="3">
    <source>
        <dbReference type="SAM" id="SignalP"/>
    </source>
</evidence>
<comment type="similarity">
    <text evidence="1">Belongs to the CsgA/CsgB family.</text>
</comment>
<feature type="chain" id="PRO_5004180330" description="Curlin" evidence="3">
    <location>
        <begin position="23"/>
        <end position="130"/>
    </location>
</feature>
<evidence type="ECO:0008006" key="5">
    <source>
        <dbReference type="Google" id="ProtNLM"/>
    </source>
</evidence>
<dbReference type="GO" id="GO:0009289">
    <property type="term" value="C:pilus"/>
    <property type="evidence" value="ECO:0007669"/>
    <property type="project" value="InterPro"/>
</dbReference>
<dbReference type="OrthoDB" id="7907227at2"/>
<feature type="signal peptide" evidence="3">
    <location>
        <begin position="1"/>
        <end position="22"/>
    </location>
</feature>
<evidence type="ECO:0000256" key="1">
    <source>
        <dbReference type="ARBA" id="ARBA00009766"/>
    </source>
</evidence>
<proteinExistence type="inferred from homology"/>
<sequence length="130" mass="13467" precursor="true">MIRTILSAAVLGACLASAPAHAGGSVSLSYQPTNPHDAHMLQTGLRLYALAEGIKSGRIKQKGFGNAAGLAQNGRGNLGIVHQEGRGHEGTVTQNGDGNAYGLFQFGRGTSGHVVQNGNYQSGATFQYGW</sequence>
<dbReference type="eggNOG" id="ENOG503339R">
    <property type="taxonomic scope" value="Bacteria"/>
</dbReference>
<evidence type="ECO:0000313" key="4">
    <source>
        <dbReference type="EMBL" id="ABG62323.1"/>
    </source>
</evidence>
<protein>
    <recommendedName>
        <fullName evidence="5">Curlin</fullName>
    </recommendedName>
</protein>
<dbReference type="InterPro" id="IPR009742">
    <property type="entry name" value="Curlin_rpt"/>
</dbReference>
<name>Q11JV2_CHESB</name>
<dbReference type="HOGENOM" id="CLU_1862908_0_0_5"/>
<organism evidence="4">
    <name type="scientific">Chelativorans sp. (strain BNC1)</name>
    <dbReference type="NCBI Taxonomy" id="266779"/>
    <lineage>
        <taxon>Bacteria</taxon>
        <taxon>Pseudomonadati</taxon>
        <taxon>Pseudomonadota</taxon>
        <taxon>Alphaproteobacteria</taxon>
        <taxon>Hyphomicrobiales</taxon>
        <taxon>Phyllobacteriaceae</taxon>
        <taxon>Chelativorans</taxon>
    </lineage>
</organism>
<gene>
    <name evidence="4" type="ordered locus">Meso_0926</name>
</gene>
<dbReference type="EMBL" id="CP000390">
    <property type="protein sequence ID" value="ABG62323.1"/>
    <property type="molecule type" value="Genomic_DNA"/>
</dbReference>
<dbReference type="KEGG" id="mes:Meso_0926"/>
<dbReference type="AlphaFoldDB" id="Q11JV2"/>
<dbReference type="STRING" id="266779.Meso_0926"/>